<gene>
    <name evidence="4" type="ORF">QYM36_004766</name>
</gene>
<reference evidence="4" key="1">
    <citation type="submission" date="2023-07" db="EMBL/GenBank/DDBJ databases">
        <title>Chromosome-level genome assembly of Artemia franciscana.</title>
        <authorList>
            <person name="Jo E."/>
        </authorList>
    </citation>
    <scope>NUCLEOTIDE SEQUENCE</scope>
    <source>
        <tissue evidence="4">Whole body</tissue>
    </source>
</reference>
<protein>
    <recommendedName>
        <fullName evidence="3">SHSP domain-containing protein</fullName>
    </recommendedName>
</protein>
<evidence type="ECO:0000256" key="1">
    <source>
        <dbReference type="PROSITE-ProRule" id="PRU00285"/>
    </source>
</evidence>
<evidence type="ECO:0000256" key="2">
    <source>
        <dbReference type="RuleBase" id="RU003616"/>
    </source>
</evidence>
<dbReference type="InterPro" id="IPR002068">
    <property type="entry name" value="A-crystallin/Hsp20_dom"/>
</dbReference>
<dbReference type="AlphaFoldDB" id="A0AA88L768"/>
<dbReference type="PRINTS" id="PR00299">
    <property type="entry name" value="ACRYSTALLIN"/>
</dbReference>
<dbReference type="GO" id="GO:0009408">
    <property type="term" value="P:response to heat"/>
    <property type="evidence" value="ECO:0007669"/>
    <property type="project" value="TreeGrafter"/>
</dbReference>
<dbReference type="GO" id="GO:0042026">
    <property type="term" value="P:protein refolding"/>
    <property type="evidence" value="ECO:0007669"/>
    <property type="project" value="TreeGrafter"/>
</dbReference>
<name>A0AA88L768_ARTSF</name>
<dbReference type="PANTHER" id="PTHR45640">
    <property type="entry name" value="HEAT SHOCK PROTEIN HSP-12.2-RELATED"/>
    <property type="match status" value="1"/>
</dbReference>
<keyword evidence="5" id="KW-1185">Reference proteome</keyword>
<comment type="similarity">
    <text evidence="1 2">Belongs to the small heat shock protein (HSP20) family.</text>
</comment>
<dbReference type="EMBL" id="JAVRJZ010000007">
    <property type="protein sequence ID" value="KAK2720988.1"/>
    <property type="molecule type" value="Genomic_DNA"/>
</dbReference>
<evidence type="ECO:0000259" key="3">
    <source>
        <dbReference type="PROSITE" id="PS01031"/>
    </source>
</evidence>
<dbReference type="PANTHER" id="PTHR45640:SF26">
    <property type="entry name" value="RE23625P"/>
    <property type="match status" value="1"/>
</dbReference>
<evidence type="ECO:0000313" key="5">
    <source>
        <dbReference type="Proteomes" id="UP001187531"/>
    </source>
</evidence>
<dbReference type="Gene3D" id="2.60.40.790">
    <property type="match status" value="1"/>
</dbReference>
<evidence type="ECO:0000313" key="4">
    <source>
        <dbReference type="EMBL" id="KAK2720988.1"/>
    </source>
</evidence>
<dbReference type="Proteomes" id="UP001187531">
    <property type="component" value="Unassembled WGS sequence"/>
</dbReference>
<feature type="domain" description="SHSP" evidence="3">
    <location>
        <begin position="4"/>
        <end position="113"/>
    </location>
</feature>
<dbReference type="Pfam" id="PF00011">
    <property type="entry name" value="HSP20"/>
    <property type="match status" value="1"/>
</dbReference>
<dbReference type="GO" id="GO:0005634">
    <property type="term" value="C:nucleus"/>
    <property type="evidence" value="ECO:0007669"/>
    <property type="project" value="TreeGrafter"/>
</dbReference>
<dbReference type="CDD" id="cd06526">
    <property type="entry name" value="metazoan_ACD"/>
    <property type="match status" value="1"/>
</dbReference>
<sequence>MDTKGKTERTKQEWVDIEGDSFRVQEDVSLYNPEDIVVKVKGNELCIKAYHPEKEEEVGFIAREFVRKITLPKFVKPENIHCYLTGEGILTCEAHKEGNQHVRIVPVIHLHEQQPIHSSYNGGLYKGDNRTPGIP</sequence>
<accession>A0AA88L768</accession>
<dbReference type="InterPro" id="IPR008978">
    <property type="entry name" value="HSP20-like_chaperone"/>
</dbReference>
<organism evidence="4 5">
    <name type="scientific">Artemia franciscana</name>
    <name type="common">Brine shrimp</name>
    <name type="synonym">Artemia sanfranciscana</name>
    <dbReference type="NCBI Taxonomy" id="6661"/>
    <lineage>
        <taxon>Eukaryota</taxon>
        <taxon>Metazoa</taxon>
        <taxon>Ecdysozoa</taxon>
        <taxon>Arthropoda</taxon>
        <taxon>Crustacea</taxon>
        <taxon>Branchiopoda</taxon>
        <taxon>Anostraca</taxon>
        <taxon>Artemiidae</taxon>
        <taxon>Artemia</taxon>
    </lineage>
</organism>
<dbReference type="PROSITE" id="PS01031">
    <property type="entry name" value="SHSP"/>
    <property type="match status" value="1"/>
</dbReference>
<dbReference type="GO" id="GO:0051082">
    <property type="term" value="F:unfolded protein binding"/>
    <property type="evidence" value="ECO:0007669"/>
    <property type="project" value="TreeGrafter"/>
</dbReference>
<comment type="caution">
    <text evidence="4">The sequence shown here is derived from an EMBL/GenBank/DDBJ whole genome shotgun (WGS) entry which is preliminary data.</text>
</comment>
<dbReference type="GO" id="GO:0005737">
    <property type="term" value="C:cytoplasm"/>
    <property type="evidence" value="ECO:0007669"/>
    <property type="project" value="TreeGrafter"/>
</dbReference>
<dbReference type="InterPro" id="IPR001436">
    <property type="entry name" value="Alpha-crystallin/sHSP_animal"/>
</dbReference>
<dbReference type="SUPFAM" id="SSF49764">
    <property type="entry name" value="HSP20-like chaperones"/>
    <property type="match status" value="1"/>
</dbReference>
<proteinExistence type="inferred from homology"/>